<dbReference type="Pfam" id="PF17390">
    <property type="entry name" value="Bac_rhamnosid_C"/>
    <property type="match status" value="1"/>
</dbReference>
<evidence type="ECO:0000259" key="6">
    <source>
        <dbReference type="Pfam" id="PF17389"/>
    </source>
</evidence>
<feature type="domain" description="Alpha-L-rhamnosidase six-hairpin glycosidase" evidence="6">
    <location>
        <begin position="304"/>
        <end position="636"/>
    </location>
</feature>
<dbReference type="Proteomes" id="UP000823849">
    <property type="component" value="Unassembled WGS sequence"/>
</dbReference>
<feature type="domain" description="Alpha-L-rhamnosidase C-terminal" evidence="7">
    <location>
        <begin position="640"/>
        <end position="691"/>
    </location>
</feature>
<dbReference type="AlphaFoldDB" id="A0A9D2N8C5"/>
<evidence type="ECO:0000313" key="9">
    <source>
        <dbReference type="Proteomes" id="UP000823849"/>
    </source>
</evidence>
<dbReference type="Gene3D" id="1.50.10.10">
    <property type="match status" value="1"/>
</dbReference>
<evidence type="ECO:0000256" key="1">
    <source>
        <dbReference type="ARBA" id="ARBA00001445"/>
    </source>
</evidence>
<evidence type="ECO:0000256" key="2">
    <source>
        <dbReference type="ARBA" id="ARBA00012652"/>
    </source>
</evidence>
<name>A0A9D2N8C5_9FIRM</name>
<dbReference type="InterPro" id="IPR035398">
    <property type="entry name" value="Bac_rhamnosid_C"/>
</dbReference>
<evidence type="ECO:0000256" key="3">
    <source>
        <dbReference type="ARBA" id="ARBA00022801"/>
    </source>
</evidence>
<evidence type="ECO:0000259" key="5">
    <source>
        <dbReference type="Pfam" id="PF08531"/>
    </source>
</evidence>
<comment type="catalytic activity">
    <reaction evidence="1">
        <text>Hydrolysis of terminal non-reducing alpha-L-rhamnose residues in alpha-L-rhamnosides.</text>
        <dbReference type="EC" id="3.2.1.40"/>
    </reaction>
</comment>
<proteinExistence type="predicted"/>
<organism evidence="8 9">
    <name type="scientific">Candidatus Fusicatenibacter intestinigallinarum</name>
    <dbReference type="NCBI Taxonomy" id="2838598"/>
    <lineage>
        <taxon>Bacteria</taxon>
        <taxon>Bacillati</taxon>
        <taxon>Bacillota</taxon>
        <taxon>Clostridia</taxon>
        <taxon>Lachnospirales</taxon>
        <taxon>Lachnospiraceae</taxon>
        <taxon>Fusicatenibacter</taxon>
    </lineage>
</organism>
<evidence type="ECO:0000259" key="7">
    <source>
        <dbReference type="Pfam" id="PF17390"/>
    </source>
</evidence>
<gene>
    <name evidence="8" type="ORF">H9705_03810</name>
</gene>
<keyword evidence="3 8" id="KW-0378">Hydrolase</keyword>
<dbReference type="InterPro" id="IPR008928">
    <property type="entry name" value="6-hairpin_glycosidase_sf"/>
</dbReference>
<dbReference type="Pfam" id="PF17389">
    <property type="entry name" value="Bac_rhamnosid6H"/>
    <property type="match status" value="1"/>
</dbReference>
<dbReference type="SUPFAM" id="SSF48208">
    <property type="entry name" value="Six-hairpin glycosidases"/>
    <property type="match status" value="1"/>
</dbReference>
<dbReference type="Pfam" id="PF08531">
    <property type="entry name" value="Bac_rhamnosid_N"/>
    <property type="match status" value="1"/>
</dbReference>
<feature type="domain" description="Bacterial alpha-L-rhamnosidase N-terminal" evidence="5">
    <location>
        <begin position="30"/>
        <end position="171"/>
    </location>
</feature>
<comment type="caution">
    <text evidence="8">The sequence shown here is derived from an EMBL/GenBank/DDBJ whole genome shotgun (WGS) entry which is preliminary data.</text>
</comment>
<dbReference type="InterPro" id="IPR035396">
    <property type="entry name" value="Bac_rhamnosid6H"/>
</dbReference>
<dbReference type="InterPro" id="IPR013737">
    <property type="entry name" value="Bac_rhamnosid_N"/>
</dbReference>
<dbReference type="InterPro" id="IPR012341">
    <property type="entry name" value="6hp_glycosidase-like_sf"/>
</dbReference>
<evidence type="ECO:0000313" key="8">
    <source>
        <dbReference type="EMBL" id="HJC14944.1"/>
    </source>
</evidence>
<reference evidence="8" key="1">
    <citation type="journal article" date="2021" name="PeerJ">
        <title>Extensive microbial diversity within the chicken gut microbiome revealed by metagenomics and culture.</title>
        <authorList>
            <person name="Gilroy R."/>
            <person name="Ravi A."/>
            <person name="Getino M."/>
            <person name="Pursley I."/>
            <person name="Horton D.L."/>
            <person name="Alikhan N.F."/>
            <person name="Baker D."/>
            <person name="Gharbi K."/>
            <person name="Hall N."/>
            <person name="Watson M."/>
            <person name="Adriaenssens E.M."/>
            <person name="Foster-Nyarko E."/>
            <person name="Jarju S."/>
            <person name="Secka A."/>
            <person name="Antonio M."/>
            <person name="Oren A."/>
            <person name="Chaudhuri R.R."/>
            <person name="La Ragione R."/>
            <person name="Hildebrand F."/>
            <person name="Pallen M.J."/>
        </authorList>
    </citation>
    <scope>NUCLEOTIDE SEQUENCE</scope>
    <source>
        <strain evidence="8">CHK185-5351</strain>
    </source>
</reference>
<dbReference type="EC" id="3.2.1.40" evidence="2"/>
<protein>
    <recommendedName>
        <fullName evidence="2">alpha-L-rhamnosidase</fullName>
        <ecNumber evidence="2">3.2.1.40</ecNumber>
    </recommendedName>
</protein>
<dbReference type="GO" id="GO:0005975">
    <property type="term" value="P:carbohydrate metabolic process"/>
    <property type="evidence" value="ECO:0007669"/>
    <property type="project" value="InterPro"/>
</dbReference>
<dbReference type="PIRSF" id="PIRSF010631">
    <property type="entry name" value="A-rhamnsds"/>
    <property type="match status" value="1"/>
</dbReference>
<dbReference type="Gene3D" id="2.60.120.260">
    <property type="entry name" value="Galactose-binding domain-like"/>
    <property type="match status" value="2"/>
</dbReference>
<dbReference type="PANTHER" id="PTHR33307">
    <property type="entry name" value="ALPHA-RHAMNOSIDASE (EUROFUNG)"/>
    <property type="match status" value="1"/>
</dbReference>
<dbReference type="Pfam" id="PF05592">
    <property type="entry name" value="Bac_rhamnosid"/>
    <property type="match status" value="1"/>
</dbReference>
<feature type="domain" description="Alpha-L-rhamnosidase concanavalin-like" evidence="4">
    <location>
        <begin position="203"/>
        <end position="300"/>
    </location>
</feature>
<dbReference type="GO" id="GO:0030596">
    <property type="term" value="F:alpha-L-rhamnosidase activity"/>
    <property type="evidence" value="ECO:0007669"/>
    <property type="project" value="UniProtKB-EC"/>
</dbReference>
<reference evidence="8" key="2">
    <citation type="submission" date="2021-04" db="EMBL/GenBank/DDBJ databases">
        <authorList>
            <person name="Gilroy R."/>
        </authorList>
    </citation>
    <scope>NUCLEOTIDE SEQUENCE</scope>
    <source>
        <strain evidence="8">CHK185-5351</strain>
    </source>
</reference>
<dbReference type="EMBL" id="DWWU01000016">
    <property type="protein sequence ID" value="HJC14944.1"/>
    <property type="molecule type" value="Genomic_DNA"/>
</dbReference>
<dbReference type="InterPro" id="IPR008902">
    <property type="entry name" value="Rhamnosid_concanavalin"/>
</dbReference>
<dbReference type="PANTHER" id="PTHR33307:SF6">
    <property type="entry name" value="ALPHA-RHAMNOSIDASE (EUROFUNG)-RELATED"/>
    <property type="match status" value="1"/>
</dbReference>
<accession>A0A9D2N8C5</accession>
<sequence length="719" mass="82020">MEFQGKWIRPKADLGDICPVFRKEWKKEEETEKAELLITAVGVYEARLNGVRVGDYVLAPGWTSYRTRLQYQVYDITELLKEDNCLEITVGKGWARSPMPGFVENEEKRQRQAQPCGVFAELYLTDSRGNRTVIGTDGSWQYAESPVRFSEIYDGEWYDAQVRPIQWQNAVVFEKPCDNLIPQEGEKICEKERVRAKRVFVTPAGETVVDFGQEVTGYVEFTVDARAGQEVRILHGEVLDAEGNFYRENYREAKAQLRYICREGVQTWHPVLTFFGFRYLKLEEFPGEAKPEQFTAIAVYSDLRQTGRLRCGVPELNRLFSNIFWGQRGNFLDVPTDCPQRDERLGWTGDAEVFVKTASYNFDVEKFFIKWLHDLAADQYENGAVGHVVPDYLQNSTPSAAWGDAATICPWQIYQTYGSQKVLADQFESMKKWVDYITHATDTPNLWTGGTHYGDWLGLDAPSGSYKGSSREELIASAFYAHSTQLVIRAGHVLGEDVTEYEALYQAIVAAFRAAYPEYRTQTEYTVAVWFGLAEHPQKSADELAELVKKDGCQLRTGFVGTPFLLHVLSSYGHADLAYTLLLRREYPSWLYPVTKGATTIWEHWDGIMEDGGFWSADMNSFNHYAYGSVADWIYEEAAGIRPLEPGFAQAQVAPKPDRRLGWLEASIETRHGLVRSRWEYQDGGIRYEIEAEMPVSVVIDGTKRQVPAGSYIFWGSEK</sequence>
<evidence type="ECO:0000259" key="4">
    <source>
        <dbReference type="Pfam" id="PF05592"/>
    </source>
</evidence>
<dbReference type="InterPro" id="IPR016007">
    <property type="entry name" value="Alpha_rhamnosid"/>
</dbReference>
<dbReference type="Gene3D" id="2.60.420.10">
    <property type="entry name" value="Maltose phosphorylase, domain 3"/>
    <property type="match status" value="1"/>
</dbReference>